<dbReference type="InterPro" id="IPR018060">
    <property type="entry name" value="HTH_AraC"/>
</dbReference>
<dbReference type="RefSeq" id="WP_091619911.1">
    <property type="nucleotide sequence ID" value="NZ_FNZN01000001.1"/>
</dbReference>
<dbReference type="InterPro" id="IPR009057">
    <property type="entry name" value="Homeodomain-like_sf"/>
</dbReference>
<evidence type="ECO:0000256" key="1">
    <source>
        <dbReference type="ARBA" id="ARBA00023015"/>
    </source>
</evidence>
<dbReference type="PROSITE" id="PS00041">
    <property type="entry name" value="HTH_ARAC_FAMILY_1"/>
    <property type="match status" value="1"/>
</dbReference>
<protein>
    <submittedName>
        <fullName evidence="5">Transcriptional regulator, AraC family</fullName>
    </submittedName>
</protein>
<evidence type="ECO:0000256" key="2">
    <source>
        <dbReference type="ARBA" id="ARBA00023125"/>
    </source>
</evidence>
<keyword evidence="6" id="KW-1185">Reference proteome</keyword>
<dbReference type="InterPro" id="IPR014710">
    <property type="entry name" value="RmlC-like_jellyroll"/>
</dbReference>
<evidence type="ECO:0000313" key="5">
    <source>
        <dbReference type="EMBL" id="SEK56406.1"/>
    </source>
</evidence>
<dbReference type="OrthoDB" id="1410704at2"/>
<dbReference type="InterPro" id="IPR020449">
    <property type="entry name" value="Tscrpt_reg_AraC-type_HTH"/>
</dbReference>
<evidence type="ECO:0000256" key="3">
    <source>
        <dbReference type="ARBA" id="ARBA00023163"/>
    </source>
</evidence>
<dbReference type="Gene3D" id="2.60.120.10">
    <property type="entry name" value="Jelly Rolls"/>
    <property type="match status" value="1"/>
</dbReference>
<keyword evidence="1" id="KW-0805">Transcription regulation</keyword>
<sequence length="277" mass="32197">MKPVVEKIGLQKSKSSFNFFKLEVNHFKPYWHYHPELELTFITKGRGTRFVGNSILPFAENDLVLLGANLPHNYTSFNQGEEHSQEAIVIQFPADIFSAYKECALLHVLYKEAERGIHFLNPDKKTLQLLHDFETMFKAEQLSVLLQLLHRLHIDANRKYLSSVSFHHQIANANTQNKVKSITCYILENLDKKLTVKKMAERANMVEQSFCRWFKKTVGHSFVTFLNLSRIEQACIYLSTTDKYIQAIAFDCGFESVSHFNRTFKKLKGKSPREFRA</sequence>
<dbReference type="GO" id="GO:0003700">
    <property type="term" value="F:DNA-binding transcription factor activity"/>
    <property type="evidence" value="ECO:0007669"/>
    <property type="project" value="InterPro"/>
</dbReference>
<dbReference type="SUPFAM" id="SSF46689">
    <property type="entry name" value="Homeodomain-like"/>
    <property type="match status" value="2"/>
</dbReference>
<dbReference type="AlphaFoldDB" id="A0A1H7I1I9"/>
<dbReference type="EMBL" id="FNZN01000001">
    <property type="protein sequence ID" value="SEK56406.1"/>
    <property type="molecule type" value="Genomic_DNA"/>
</dbReference>
<dbReference type="GO" id="GO:0043565">
    <property type="term" value="F:sequence-specific DNA binding"/>
    <property type="evidence" value="ECO:0007669"/>
    <property type="project" value="InterPro"/>
</dbReference>
<keyword evidence="2" id="KW-0238">DNA-binding</keyword>
<dbReference type="STRING" id="228957.SAMN04488008_101718"/>
<dbReference type="PROSITE" id="PS01124">
    <property type="entry name" value="HTH_ARAC_FAMILY_2"/>
    <property type="match status" value="1"/>
</dbReference>
<dbReference type="GO" id="GO:0030089">
    <property type="term" value="C:phycobilisome"/>
    <property type="evidence" value="ECO:0007669"/>
    <property type="project" value="InterPro"/>
</dbReference>
<evidence type="ECO:0000259" key="4">
    <source>
        <dbReference type="PROSITE" id="PS01124"/>
    </source>
</evidence>
<dbReference type="PRINTS" id="PR00032">
    <property type="entry name" value="HTHARAC"/>
</dbReference>
<dbReference type="PANTHER" id="PTHR43280">
    <property type="entry name" value="ARAC-FAMILY TRANSCRIPTIONAL REGULATOR"/>
    <property type="match status" value="1"/>
</dbReference>
<dbReference type="Proteomes" id="UP000198990">
    <property type="component" value="Unassembled WGS sequence"/>
</dbReference>
<dbReference type="InterPro" id="IPR036917">
    <property type="entry name" value="Orange_carotenoid-bd_N_sf"/>
</dbReference>
<dbReference type="SUPFAM" id="SSF81930">
    <property type="entry name" value="Orange carotenoid protein, N-terminal domain"/>
    <property type="match status" value="1"/>
</dbReference>
<dbReference type="Gene3D" id="1.10.10.60">
    <property type="entry name" value="Homeodomain-like"/>
    <property type="match status" value="2"/>
</dbReference>
<keyword evidence="3" id="KW-0804">Transcription</keyword>
<proteinExistence type="predicted"/>
<accession>A0A1H7I1I9</accession>
<organism evidence="5 6">
    <name type="scientific">Maribacter orientalis</name>
    <dbReference type="NCBI Taxonomy" id="228957"/>
    <lineage>
        <taxon>Bacteria</taxon>
        <taxon>Pseudomonadati</taxon>
        <taxon>Bacteroidota</taxon>
        <taxon>Flavobacteriia</taxon>
        <taxon>Flavobacteriales</taxon>
        <taxon>Flavobacteriaceae</taxon>
        <taxon>Maribacter</taxon>
    </lineage>
</organism>
<dbReference type="InterPro" id="IPR018062">
    <property type="entry name" value="HTH_AraC-typ_CS"/>
</dbReference>
<name>A0A1H7I1I9_9FLAO</name>
<dbReference type="SMART" id="SM00342">
    <property type="entry name" value="HTH_ARAC"/>
    <property type="match status" value="1"/>
</dbReference>
<reference evidence="6" key="1">
    <citation type="submission" date="2016-10" db="EMBL/GenBank/DDBJ databases">
        <authorList>
            <person name="Varghese N."/>
            <person name="Submissions S."/>
        </authorList>
    </citation>
    <scope>NUCLEOTIDE SEQUENCE [LARGE SCALE GENOMIC DNA]</scope>
    <source>
        <strain evidence="6">DSM 16471</strain>
    </source>
</reference>
<dbReference type="CDD" id="cd06976">
    <property type="entry name" value="cupin_MtlR-like_N"/>
    <property type="match status" value="1"/>
</dbReference>
<dbReference type="SUPFAM" id="SSF51182">
    <property type="entry name" value="RmlC-like cupins"/>
    <property type="match status" value="1"/>
</dbReference>
<dbReference type="InterPro" id="IPR011051">
    <property type="entry name" value="RmlC_Cupin_sf"/>
</dbReference>
<feature type="domain" description="HTH araC/xylS-type" evidence="4">
    <location>
        <begin position="180"/>
        <end position="277"/>
    </location>
</feature>
<dbReference type="PANTHER" id="PTHR43280:SF27">
    <property type="entry name" value="TRANSCRIPTIONAL REGULATOR MTLR"/>
    <property type="match status" value="1"/>
</dbReference>
<dbReference type="GO" id="GO:0031404">
    <property type="term" value="F:chloride ion binding"/>
    <property type="evidence" value="ECO:0007669"/>
    <property type="project" value="InterPro"/>
</dbReference>
<dbReference type="Pfam" id="PF12833">
    <property type="entry name" value="HTH_18"/>
    <property type="match status" value="1"/>
</dbReference>
<gene>
    <name evidence="5" type="ORF">SAMN04488008_101718</name>
</gene>
<dbReference type="GO" id="GO:0016037">
    <property type="term" value="P:light absorption"/>
    <property type="evidence" value="ECO:0007669"/>
    <property type="project" value="InterPro"/>
</dbReference>
<evidence type="ECO:0000313" key="6">
    <source>
        <dbReference type="Proteomes" id="UP000198990"/>
    </source>
</evidence>